<evidence type="ECO:0000256" key="2">
    <source>
        <dbReference type="ARBA" id="ARBA00022801"/>
    </source>
</evidence>
<keyword evidence="2" id="KW-0378">Hydrolase</keyword>
<dbReference type="InterPro" id="IPR029069">
    <property type="entry name" value="HotDog_dom_sf"/>
</dbReference>
<dbReference type="PANTHER" id="PTHR21660">
    <property type="entry name" value="THIOESTERASE SUPERFAMILY MEMBER-RELATED"/>
    <property type="match status" value="1"/>
</dbReference>
<dbReference type="Proteomes" id="UP001296873">
    <property type="component" value="Unassembled WGS sequence"/>
</dbReference>
<dbReference type="InterPro" id="IPR039298">
    <property type="entry name" value="ACOT13"/>
</dbReference>
<sequence>MFLFRSFLKCSSHIRSASQHGSDPKLAGADRDPGSGQRSCTPAGFQAMSEPSDPLTPTTGFAALVGYRIADWSWGRAAVELPVAAAHLNRSGILHGGVLTTLVDTACGYSGCFCDTPGRGRRAMTLQLNTQFLAPAQAGQRLTARAHTTGGGRSVFFADCTVHADDGTLIGRGDGVFKYAAGSGDPAGIPLARLPGS</sequence>
<dbReference type="InterPro" id="IPR006683">
    <property type="entry name" value="Thioestr_dom"/>
</dbReference>
<evidence type="ECO:0000259" key="4">
    <source>
        <dbReference type="Pfam" id="PF03061"/>
    </source>
</evidence>
<feature type="region of interest" description="Disordered" evidence="3">
    <location>
        <begin position="16"/>
        <end position="54"/>
    </location>
</feature>
<dbReference type="CDD" id="cd03443">
    <property type="entry name" value="PaaI_thioesterase"/>
    <property type="match status" value="1"/>
</dbReference>
<evidence type="ECO:0000313" key="6">
    <source>
        <dbReference type="Proteomes" id="UP001296873"/>
    </source>
</evidence>
<dbReference type="Pfam" id="PF03061">
    <property type="entry name" value="4HBT"/>
    <property type="match status" value="1"/>
</dbReference>
<comment type="caution">
    <text evidence="5">The sequence shown here is derived from an EMBL/GenBank/DDBJ whole genome shotgun (WGS) entry which is preliminary data.</text>
</comment>
<protein>
    <recommendedName>
        <fullName evidence="4">Thioesterase domain-containing protein</fullName>
    </recommendedName>
</protein>
<evidence type="ECO:0000313" key="5">
    <source>
        <dbReference type="EMBL" id="MBK1669678.1"/>
    </source>
</evidence>
<reference evidence="5 6" key="1">
    <citation type="journal article" date="2020" name="Microorganisms">
        <title>Osmotic Adaptation and Compatible Solute Biosynthesis of Phototrophic Bacteria as Revealed from Genome Analyses.</title>
        <authorList>
            <person name="Imhoff J.F."/>
            <person name="Rahn T."/>
            <person name="Kunzel S."/>
            <person name="Keller A."/>
            <person name="Neulinger S.C."/>
        </authorList>
    </citation>
    <scope>NUCLEOTIDE SEQUENCE [LARGE SCALE GENOMIC DNA]</scope>
    <source>
        <strain evidence="5 6">DSM 9895</strain>
    </source>
</reference>
<proteinExistence type="inferred from homology"/>
<dbReference type="EMBL" id="NRRL01000057">
    <property type="protein sequence ID" value="MBK1669678.1"/>
    <property type="molecule type" value="Genomic_DNA"/>
</dbReference>
<name>A0ABS1DJL0_9PROT</name>
<dbReference type="NCBIfam" id="TIGR00369">
    <property type="entry name" value="unchar_dom_1"/>
    <property type="match status" value="1"/>
</dbReference>
<dbReference type="Gene3D" id="3.10.129.10">
    <property type="entry name" value="Hotdog Thioesterase"/>
    <property type="match status" value="1"/>
</dbReference>
<feature type="domain" description="Thioesterase" evidence="4">
    <location>
        <begin position="92"/>
        <end position="169"/>
    </location>
</feature>
<gene>
    <name evidence="5" type="ORF">CKO28_16690</name>
</gene>
<evidence type="ECO:0000256" key="1">
    <source>
        <dbReference type="ARBA" id="ARBA00008324"/>
    </source>
</evidence>
<keyword evidence="6" id="KW-1185">Reference proteome</keyword>
<comment type="similarity">
    <text evidence="1">Belongs to the thioesterase PaaI family.</text>
</comment>
<accession>A0ABS1DJL0</accession>
<dbReference type="PANTHER" id="PTHR21660:SF1">
    <property type="entry name" value="ACYL-COENZYME A THIOESTERASE 13"/>
    <property type="match status" value="1"/>
</dbReference>
<dbReference type="SUPFAM" id="SSF54637">
    <property type="entry name" value="Thioesterase/thiol ester dehydrase-isomerase"/>
    <property type="match status" value="1"/>
</dbReference>
<dbReference type="InterPro" id="IPR003736">
    <property type="entry name" value="PAAI_dom"/>
</dbReference>
<evidence type="ECO:0000256" key="3">
    <source>
        <dbReference type="SAM" id="MobiDB-lite"/>
    </source>
</evidence>
<organism evidence="5 6">
    <name type="scientific">Rhodovibrio sodomensis</name>
    <dbReference type="NCBI Taxonomy" id="1088"/>
    <lineage>
        <taxon>Bacteria</taxon>
        <taxon>Pseudomonadati</taxon>
        <taxon>Pseudomonadota</taxon>
        <taxon>Alphaproteobacteria</taxon>
        <taxon>Rhodospirillales</taxon>
        <taxon>Rhodovibrionaceae</taxon>
        <taxon>Rhodovibrio</taxon>
    </lineage>
</organism>